<dbReference type="Pfam" id="PF01190">
    <property type="entry name" value="Pollen_Ole_e_1"/>
    <property type="match status" value="1"/>
</dbReference>
<name>A0A1D1XI62_9ARAE</name>
<keyword evidence="3" id="KW-0732">Signal</keyword>
<comment type="similarity">
    <text evidence="1">Belongs to the Ole e I family.</text>
</comment>
<evidence type="ECO:0000256" key="2">
    <source>
        <dbReference type="ARBA" id="ARBA00023157"/>
    </source>
</evidence>
<dbReference type="PANTHER" id="PTHR31614:SF5">
    <property type="entry name" value="ALLERGEN-LIKE PROTEIN BRSN20"/>
    <property type="match status" value="1"/>
</dbReference>
<dbReference type="InterPro" id="IPR006041">
    <property type="entry name" value="Pollen_Ole_e1_allergen"/>
</dbReference>
<evidence type="ECO:0000313" key="4">
    <source>
        <dbReference type="EMBL" id="JAT42070.1"/>
    </source>
</evidence>
<accession>A0A1D1XI62</accession>
<protein>
    <submittedName>
        <fullName evidence="4">Olee1-like protein</fullName>
    </submittedName>
</protein>
<sequence>MAAAANSLLLALLVCGLAALPPLACGSRYRQRTGFVVEGGVFCDTCQAGFETPATTFIAGAKVRVECRDRETSGVKYTAEGVTDGAGRYRIPVEGEHQDEICETVALSSPERGCTAPLSGRERARVVLAHNNGVASDNRVANNLGFRRDAAIAGCAEVMRVYQQYDD</sequence>
<gene>
    <name evidence="4" type="primary">OLEE1_1</name>
    <name evidence="4" type="ORF">g.36497</name>
</gene>
<keyword evidence="2" id="KW-1015">Disulfide bond</keyword>
<feature type="signal peptide" evidence="3">
    <location>
        <begin position="1"/>
        <end position="26"/>
    </location>
</feature>
<evidence type="ECO:0000256" key="1">
    <source>
        <dbReference type="ARBA" id="ARBA00010049"/>
    </source>
</evidence>
<dbReference type="PANTHER" id="PTHR31614">
    <property type="entry name" value="PROTEIN DOWNSTREAM OF FLC-RELATED"/>
    <property type="match status" value="1"/>
</dbReference>
<evidence type="ECO:0000256" key="3">
    <source>
        <dbReference type="SAM" id="SignalP"/>
    </source>
</evidence>
<organism evidence="4">
    <name type="scientific">Anthurium amnicola</name>
    <dbReference type="NCBI Taxonomy" id="1678845"/>
    <lineage>
        <taxon>Eukaryota</taxon>
        <taxon>Viridiplantae</taxon>
        <taxon>Streptophyta</taxon>
        <taxon>Embryophyta</taxon>
        <taxon>Tracheophyta</taxon>
        <taxon>Spermatophyta</taxon>
        <taxon>Magnoliopsida</taxon>
        <taxon>Liliopsida</taxon>
        <taxon>Araceae</taxon>
        <taxon>Pothoideae</taxon>
        <taxon>Potheae</taxon>
        <taxon>Anthurium</taxon>
    </lineage>
</organism>
<dbReference type="AlphaFoldDB" id="A0A1D1XI62"/>
<proteinExistence type="inferred from homology"/>
<reference evidence="4" key="1">
    <citation type="submission" date="2015-07" db="EMBL/GenBank/DDBJ databases">
        <title>Transcriptome Assembly of Anthurium amnicola.</title>
        <authorList>
            <person name="Suzuki J."/>
        </authorList>
    </citation>
    <scope>NUCLEOTIDE SEQUENCE</scope>
</reference>
<dbReference type="EMBL" id="GDJX01025866">
    <property type="protein sequence ID" value="JAT42070.1"/>
    <property type="molecule type" value="Transcribed_RNA"/>
</dbReference>
<feature type="chain" id="PRO_5008899490" evidence="3">
    <location>
        <begin position="27"/>
        <end position="167"/>
    </location>
</feature>